<keyword evidence="3" id="KW-1185">Reference proteome</keyword>
<sequence>MSEQNITNSGDCSIIRPCPVDAVTLTPLSDEVARPNLVPANLNPILKVPVVLAETTLQIVVEANIPLNPPASEIKRVFKDVFITQCKLVPVRFGAESCEGNVRTVTRAKLFVEGFIRKDIEYATTNCNGFIRDRIATVPFSGFAELTPGEFFVFPTIGGSSESRSRFINPKNSDIPRLDKYFFENNVFYNEQPYCELVSADFFELDFSPCPTGVGESFDTLREKIVVDLTLKVLQLRQVRVNALGLGEHHSKD</sequence>
<dbReference type="RefSeq" id="WP_142537167.1">
    <property type="nucleotide sequence ID" value="NZ_BMIE01000002.1"/>
</dbReference>
<reference evidence="2 3" key="1">
    <citation type="submission" date="2019-05" db="EMBL/GenBank/DDBJ databases">
        <title>Psychrobacillus vulpis sp. nov., a new species isolated from feces of a red fox that inhabits in The Tablas de Daimiel Natural Park, Albacete, Spain.</title>
        <authorList>
            <person name="Rodriguez M."/>
            <person name="Reina J.C."/>
            <person name="Bejar V."/>
            <person name="Llamas I."/>
        </authorList>
    </citation>
    <scope>NUCLEOTIDE SEQUENCE [LARGE SCALE GENOMIC DNA]</scope>
    <source>
        <strain evidence="2 3">NEAU-3TGS17</strain>
    </source>
</reference>
<evidence type="ECO:0000313" key="2">
    <source>
        <dbReference type="EMBL" id="TQR16923.1"/>
    </source>
</evidence>
<dbReference type="InterPro" id="IPR057174">
    <property type="entry name" value="DUF7852"/>
</dbReference>
<dbReference type="Pfam" id="PF25250">
    <property type="entry name" value="DUF7852"/>
    <property type="match status" value="2"/>
</dbReference>
<evidence type="ECO:0000259" key="1">
    <source>
        <dbReference type="Pfam" id="PF25250"/>
    </source>
</evidence>
<protein>
    <submittedName>
        <fullName evidence="2">Uracil permease</fullName>
    </submittedName>
</protein>
<dbReference type="NCBIfam" id="NF045794">
    <property type="entry name" value="CsxC_fam"/>
    <property type="match status" value="1"/>
</dbReference>
<accession>A0A544THI3</accession>
<feature type="domain" description="DUF7852" evidence="1">
    <location>
        <begin position="129"/>
        <end position="205"/>
    </location>
</feature>
<proteinExistence type="predicted"/>
<comment type="caution">
    <text evidence="2">The sequence shown here is derived from an EMBL/GenBank/DDBJ whole genome shotgun (WGS) entry which is preliminary data.</text>
</comment>
<dbReference type="AlphaFoldDB" id="A0A544THI3"/>
<dbReference type="OrthoDB" id="2381017at2"/>
<dbReference type="Proteomes" id="UP000317316">
    <property type="component" value="Unassembled WGS sequence"/>
</dbReference>
<dbReference type="EMBL" id="VDGH01000001">
    <property type="protein sequence ID" value="TQR16923.1"/>
    <property type="molecule type" value="Genomic_DNA"/>
</dbReference>
<name>A0A544THI3_9BACI</name>
<gene>
    <name evidence="2" type="ORF">FG382_01850</name>
</gene>
<dbReference type="InterPro" id="IPR054845">
    <property type="entry name" value="Exosporium_prot_C"/>
</dbReference>
<organism evidence="2 3">
    <name type="scientific">Psychrobacillus lasiicapitis</name>
    <dbReference type="NCBI Taxonomy" id="1636719"/>
    <lineage>
        <taxon>Bacteria</taxon>
        <taxon>Bacillati</taxon>
        <taxon>Bacillota</taxon>
        <taxon>Bacilli</taxon>
        <taxon>Bacillales</taxon>
        <taxon>Bacillaceae</taxon>
        <taxon>Psychrobacillus</taxon>
    </lineage>
</organism>
<evidence type="ECO:0000313" key="3">
    <source>
        <dbReference type="Proteomes" id="UP000317316"/>
    </source>
</evidence>
<feature type="domain" description="DUF7852" evidence="1">
    <location>
        <begin position="46"/>
        <end position="127"/>
    </location>
</feature>